<dbReference type="InterPro" id="IPR000801">
    <property type="entry name" value="Esterase-like"/>
</dbReference>
<organism evidence="1 2">
    <name type="scientific">Actinoplanes oblitus</name>
    <dbReference type="NCBI Taxonomy" id="3040509"/>
    <lineage>
        <taxon>Bacteria</taxon>
        <taxon>Bacillati</taxon>
        <taxon>Actinomycetota</taxon>
        <taxon>Actinomycetes</taxon>
        <taxon>Micromonosporales</taxon>
        <taxon>Micromonosporaceae</taxon>
        <taxon>Actinoplanes</taxon>
    </lineage>
</organism>
<gene>
    <name evidence="1" type="ORF">ACTOB_005597</name>
</gene>
<protein>
    <submittedName>
        <fullName evidence="1">Alpha/beta hydrolase-fold protein</fullName>
    </submittedName>
</protein>
<keyword evidence="2" id="KW-1185">Reference proteome</keyword>
<keyword evidence="1" id="KW-0378">Hydrolase</keyword>
<dbReference type="InterPro" id="IPR050583">
    <property type="entry name" value="Mycobacterial_A85_antigen"/>
</dbReference>
<proteinExistence type="predicted"/>
<dbReference type="InterPro" id="IPR029058">
    <property type="entry name" value="AB_hydrolase_fold"/>
</dbReference>
<dbReference type="Proteomes" id="UP001240150">
    <property type="component" value="Chromosome"/>
</dbReference>
<name>A0ABY8WB40_9ACTN</name>
<dbReference type="Gene3D" id="3.40.50.1820">
    <property type="entry name" value="alpha/beta hydrolase"/>
    <property type="match status" value="1"/>
</dbReference>
<accession>A0ABY8WB40</accession>
<dbReference type="RefSeq" id="WP_284914822.1">
    <property type="nucleotide sequence ID" value="NZ_CP126980.1"/>
</dbReference>
<reference evidence="1 2" key="1">
    <citation type="submission" date="2023-06" db="EMBL/GenBank/DDBJ databases">
        <authorList>
            <person name="Yushchuk O."/>
            <person name="Binda E."/>
            <person name="Ruckert-Reed C."/>
            <person name="Fedorenko V."/>
            <person name="Kalinowski J."/>
            <person name="Marinelli F."/>
        </authorList>
    </citation>
    <scope>NUCLEOTIDE SEQUENCE [LARGE SCALE GENOMIC DNA]</scope>
    <source>
        <strain evidence="1 2">NRRL 3884</strain>
    </source>
</reference>
<sequence length="302" mass="32716">MRLNHRTLASKIIGSDLPYTVLTPPDWSPEEALPLVQVLHGANSSAEVLAMMQPIAEGIDLPRALIACVSTPTVGGFYLGPWERVVADELPAEFNVTRIALLGSSMGGFGALRIAFADPRRYSAVAAISPALIPEGEPRARNTLSVLAQLAEETDEDVPRRLRANADAIRAGGLPIMLRCGDRDVFNMHDGTEQLHRLLWDLDIAHDYHLVRDGDHLGPEATASLRAAFAFVAGALTPPSARDRELEQAWRDWQTAGKPGDPPHLDAFGPSASTAVRVMMADDLAEAARRDPTAARRYGVLR</sequence>
<evidence type="ECO:0000313" key="2">
    <source>
        <dbReference type="Proteomes" id="UP001240150"/>
    </source>
</evidence>
<dbReference type="SUPFAM" id="SSF53474">
    <property type="entry name" value="alpha/beta-Hydrolases"/>
    <property type="match status" value="1"/>
</dbReference>
<dbReference type="Pfam" id="PF00756">
    <property type="entry name" value="Esterase"/>
    <property type="match status" value="1"/>
</dbReference>
<dbReference type="PANTHER" id="PTHR48098:SF1">
    <property type="entry name" value="DIACYLGLYCEROL ACYLTRANSFERASE_MYCOLYLTRANSFERASE AG85A"/>
    <property type="match status" value="1"/>
</dbReference>
<dbReference type="GO" id="GO:0016787">
    <property type="term" value="F:hydrolase activity"/>
    <property type="evidence" value="ECO:0007669"/>
    <property type="project" value="UniProtKB-KW"/>
</dbReference>
<dbReference type="EMBL" id="CP126980">
    <property type="protein sequence ID" value="WIM93614.1"/>
    <property type="molecule type" value="Genomic_DNA"/>
</dbReference>
<evidence type="ECO:0000313" key="1">
    <source>
        <dbReference type="EMBL" id="WIM93614.1"/>
    </source>
</evidence>
<dbReference type="PANTHER" id="PTHR48098">
    <property type="entry name" value="ENTEROCHELIN ESTERASE-RELATED"/>
    <property type="match status" value="1"/>
</dbReference>